<evidence type="ECO:0000256" key="6">
    <source>
        <dbReference type="ARBA" id="ARBA00023242"/>
    </source>
</evidence>
<evidence type="ECO:0000259" key="9">
    <source>
        <dbReference type="PROSITE" id="PS50157"/>
    </source>
</evidence>
<evidence type="ECO:0000256" key="3">
    <source>
        <dbReference type="ARBA" id="ARBA00022737"/>
    </source>
</evidence>
<dbReference type="SMART" id="SM00355">
    <property type="entry name" value="ZnF_C2H2"/>
    <property type="match status" value="7"/>
</dbReference>
<feature type="domain" description="C2H2-type" evidence="9">
    <location>
        <begin position="207"/>
        <end position="237"/>
    </location>
</feature>
<keyword evidence="11" id="KW-1185">Reference proteome</keyword>
<evidence type="ECO:0000256" key="2">
    <source>
        <dbReference type="ARBA" id="ARBA00022723"/>
    </source>
</evidence>
<feature type="compositionally biased region" description="Low complexity" evidence="8">
    <location>
        <begin position="360"/>
        <end position="372"/>
    </location>
</feature>
<name>A0A6A4VHJ4_AMPAM</name>
<dbReference type="GO" id="GO:0005634">
    <property type="term" value="C:nucleus"/>
    <property type="evidence" value="ECO:0007669"/>
    <property type="project" value="UniProtKB-SubCell"/>
</dbReference>
<sequence length="444" mass="48290">MKMAHQQHTLLDLMNGSQFEDIYGDLHFCSKCQMQFSSLHAFVNHRIHHCHLAVRHSPEVSLNALGQVCGPAEDAGGQSGLPPLSEGSAVQSPAAPVQQLPQPALVSVPVLSAAGAPLELLVQVTQPAETAAAADPPPRKKRLRPRNHVCDICGHRCAFPKDLVRHKFKHTNEKFRCAVCGALYSRPDKLAEHERLAHRQPEARRRRACTVEGCTFRGASGHHVKKHMRDRHSDERPHSCQVCSYAAKHPHQLTVHLRSHTGDRPYPCQEPDCGRTFRTSWDLRRHQLLHTGDQPFGCQLCSFASAFKGERRTASTTRRGRGRDARPMPANFWCDQCTCSFVRNEAYLVHMATHSDGARPAAGSSRPDGSAPPSAPAPGTVSLTESGAQSCPDLSAPCDQTAELPGPAAPRSVPSCPAQPGELLLPVPAAPRSVPSCANPLDTT</sequence>
<dbReference type="InterPro" id="IPR036236">
    <property type="entry name" value="Znf_C2H2_sf"/>
</dbReference>
<feature type="domain" description="C2H2-type" evidence="9">
    <location>
        <begin position="238"/>
        <end position="265"/>
    </location>
</feature>
<dbReference type="FunFam" id="3.30.160.60:FF:000072">
    <property type="entry name" value="zinc finger protein 143 isoform X1"/>
    <property type="match status" value="1"/>
</dbReference>
<protein>
    <submittedName>
        <fullName evidence="10">Zinc finger protein 64, isoforms 1 and 2</fullName>
    </submittedName>
</protein>
<dbReference type="AlphaFoldDB" id="A0A6A4VHJ4"/>
<evidence type="ECO:0000256" key="5">
    <source>
        <dbReference type="ARBA" id="ARBA00022833"/>
    </source>
</evidence>
<dbReference type="PROSITE" id="PS50157">
    <property type="entry name" value="ZINC_FINGER_C2H2_2"/>
    <property type="match status" value="6"/>
</dbReference>
<gene>
    <name evidence="10" type="primary">ZFP64_0</name>
    <name evidence="10" type="ORF">FJT64_008313</name>
</gene>
<organism evidence="10 11">
    <name type="scientific">Amphibalanus amphitrite</name>
    <name type="common">Striped barnacle</name>
    <name type="synonym">Balanus amphitrite</name>
    <dbReference type="NCBI Taxonomy" id="1232801"/>
    <lineage>
        <taxon>Eukaryota</taxon>
        <taxon>Metazoa</taxon>
        <taxon>Ecdysozoa</taxon>
        <taxon>Arthropoda</taxon>
        <taxon>Crustacea</taxon>
        <taxon>Multicrustacea</taxon>
        <taxon>Cirripedia</taxon>
        <taxon>Thoracica</taxon>
        <taxon>Thoracicalcarea</taxon>
        <taxon>Balanomorpha</taxon>
        <taxon>Balanoidea</taxon>
        <taxon>Balanidae</taxon>
        <taxon>Amphibalaninae</taxon>
        <taxon>Amphibalanus</taxon>
    </lineage>
</organism>
<evidence type="ECO:0000256" key="7">
    <source>
        <dbReference type="PROSITE-ProRule" id="PRU00042"/>
    </source>
</evidence>
<dbReference type="PROSITE" id="PS00028">
    <property type="entry name" value="ZINC_FINGER_C2H2_1"/>
    <property type="match status" value="5"/>
</dbReference>
<dbReference type="PANTHER" id="PTHR24409">
    <property type="entry name" value="ZINC FINGER PROTEIN 142"/>
    <property type="match status" value="1"/>
</dbReference>
<dbReference type="GO" id="GO:0008270">
    <property type="term" value="F:zinc ion binding"/>
    <property type="evidence" value="ECO:0007669"/>
    <property type="project" value="UniProtKB-KW"/>
</dbReference>
<accession>A0A6A4VHJ4</accession>
<keyword evidence="3" id="KW-0677">Repeat</keyword>
<dbReference type="Proteomes" id="UP000440578">
    <property type="component" value="Unassembled WGS sequence"/>
</dbReference>
<keyword evidence="4 7" id="KW-0863">Zinc-finger</keyword>
<feature type="region of interest" description="Disordered" evidence="8">
    <location>
        <begin position="357"/>
        <end position="444"/>
    </location>
</feature>
<dbReference type="EMBL" id="VIIS01001714">
    <property type="protein sequence ID" value="KAF0293916.1"/>
    <property type="molecule type" value="Genomic_DNA"/>
</dbReference>
<dbReference type="GO" id="GO:0000977">
    <property type="term" value="F:RNA polymerase II transcription regulatory region sequence-specific DNA binding"/>
    <property type="evidence" value="ECO:0007669"/>
    <property type="project" value="TreeGrafter"/>
</dbReference>
<evidence type="ECO:0000313" key="10">
    <source>
        <dbReference type="EMBL" id="KAF0293916.1"/>
    </source>
</evidence>
<feature type="region of interest" description="Disordered" evidence="8">
    <location>
        <begin position="74"/>
        <end position="95"/>
    </location>
</feature>
<dbReference type="OrthoDB" id="6381104at2759"/>
<keyword evidence="6" id="KW-0539">Nucleus</keyword>
<proteinExistence type="predicted"/>
<dbReference type="InterPro" id="IPR013087">
    <property type="entry name" value="Znf_C2H2_type"/>
</dbReference>
<evidence type="ECO:0000256" key="8">
    <source>
        <dbReference type="SAM" id="MobiDB-lite"/>
    </source>
</evidence>
<feature type="domain" description="C2H2-type" evidence="9">
    <location>
        <begin position="332"/>
        <end position="359"/>
    </location>
</feature>
<reference evidence="10 11" key="1">
    <citation type="submission" date="2019-07" db="EMBL/GenBank/DDBJ databases">
        <title>Draft genome assembly of a fouling barnacle, Amphibalanus amphitrite (Darwin, 1854): The first reference genome for Thecostraca.</title>
        <authorList>
            <person name="Kim W."/>
        </authorList>
    </citation>
    <scope>NUCLEOTIDE SEQUENCE [LARGE SCALE GENOMIC DNA]</scope>
    <source>
        <strain evidence="10">SNU_AA5</strain>
        <tissue evidence="10">Soma without cirri and trophi</tissue>
    </source>
</reference>
<dbReference type="Gene3D" id="3.30.160.60">
    <property type="entry name" value="Classic Zinc Finger"/>
    <property type="match status" value="4"/>
</dbReference>
<keyword evidence="5" id="KW-0862">Zinc</keyword>
<comment type="subcellular location">
    <subcellularLocation>
        <location evidence="1">Nucleus</location>
    </subcellularLocation>
</comment>
<dbReference type="PANTHER" id="PTHR24409:SF295">
    <property type="entry name" value="AZ2-RELATED"/>
    <property type="match status" value="1"/>
</dbReference>
<keyword evidence="2" id="KW-0479">Metal-binding</keyword>
<feature type="domain" description="C2H2-type" evidence="9">
    <location>
        <begin position="266"/>
        <end position="295"/>
    </location>
</feature>
<evidence type="ECO:0000313" key="11">
    <source>
        <dbReference type="Proteomes" id="UP000440578"/>
    </source>
</evidence>
<feature type="domain" description="C2H2-type" evidence="9">
    <location>
        <begin position="175"/>
        <end position="203"/>
    </location>
</feature>
<dbReference type="GO" id="GO:0000981">
    <property type="term" value="F:DNA-binding transcription factor activity, RNA polymerase II-specific"/>
    <property type="evidence" value="ECO:0007669"/>
    <property type="project" value="TreeGrafter"/>
</dbReference>
<comment type="caution">
    <text evidence="10">The sequence shown here is derived from an EMBL/GenBank/DDBJ whole genome shotgun (WGS) entry which is preliminary data.</text>
</comment>
<dbReference type="Pfam" id="PF00096">
    <property type="entry name" value="zf-C2H2"/>
    <property type="match status" value="1"/>
</dbReference>
<evidence type="ECO:0000256" key="4">
    <source>
        <dbReference type="ARBA" id="ARBA00022771"/>
    </source>
</evidence>
<dbReference type="FunFam" id="3.30.160.60:FF:000145">
    <property type="entry name" value="Zinc finger protein 574"/>
    <property type="match status" value="1"/>
</dbReference>
<evidence type="ECO:0000256" key="1">
    <source>
        <dbReference type="ARBA" id="ARBA00004123"/>
    </source>
</evidence>
<feature type="domain" description="C2H2-type" evidence="9">
    <location>
        <begin position="148"/>
        <end position="175"/>
    </location>
</feature>
<dbReference type="SUPFAM" id="SSF57667">
    <property type="entry name" value="beta-beta-alpha zinc fingers"/>
    <property type="match status" value="3"/>
</dbReference>